<dbReference type="VEuPathDB" id="FungiDB:PC110_g18936"/>
<dbReference type="Proteomes" id="UP000251314">
    <property type="component" value="Unassembled WGS sequence"/>
</dbReference>
<comment type="caution">
    <text evidence="4">The sequence shown here is derived from an EMBL/GenBank/DDBJ whole genome shotgun (WGS) entry which is preliminary data.</text>
</comment>
<sequence>MAESDEHFILTNVAVVCHHCFGSKALPHVVHLIQVFTENISQEALLDILEERKIHLFTRVLHAVDESLNMVHHEKLRQYRYAMRLAPSKMPLAEGGLKAMQKLYDRYHGSQDSEAVSRIAEGVPTV</sequence>
<dbReference type="OrthoDB" id="127828at2759"/>
<reference evidence="4 5" key="1">
    <citation type="submission" date="2018-01" db="EMBL/GenBank/DDBJ databases">
        <title>Draft genome of the strawberry crown rot pathogen Phytophthora cactorum.</title>
        <authorList>
            <person name="Armitage A.D."/>
            <person name="Lysoe E."/>
            <person name="Nellist C.F."/>
            <person name="Harrison R.J."/>
            <person name="Brurberg M.B."/>
        </authorList>
    </citation>
    <scope>NUCLEOTIDE SEQUENCE [LARGE SCALE GENOMIC DNA]</scope>
    <source>
        <strain evidence="4 5">10300</strain>
    </source>
</reference>
<evidence type="ECO:0000313" key="2">
    <source>
        <dbReference type="EMBL" id="KAG2903586.1"/>
    </source>
</evidence>
<dbReference type="Proteomes" id="UP000774804">
    <property type="component" value="Unassembled WGS sequence"/>
</dbReference>
<evidence type="ECO:0000313" key="4">
    <source>
        <dbReference type="EMBL" id="RAW24640.1"/>
    </source>
</evidence>
<dbReference type="EMBL" id="RCML01000620">
    <property type="protein sequence ID" value="KAG2972412.1"/>
    <property type="molecule type" value="Genomic_DNA"/>
</dbReference>
<reference evidence="1" key="2">
    <citation type="submission" date="2018-10" db="EMBL/GenBank/DDBJ databases">
        <title>Effector identification in a new, highly contiguous assembly of the strawberry crown rot pathogen Phytophthora cactorum.</title>
        <authorList>
            <person name="Armitage A.D."/>
            <person name="Nellist C.F."/>
            <person name="Bates H."/>
            <person name="Vickerstaff R.J."/>
            <person name="Harrison R.J."/>
        </authorList>
    </citation>
    <scope>NUCLEOTIDE SEQUENCE</scope>
    <source>
        <strain evidence="1">15-7</strain>
        <strain evidence="2">4032</strain>
        <strain evidence="3">P415</strain>
    </source>
</reference>
<evidence type="ECO:0000313" key="1">
    <source>
        <dbReference type="EMBL" id="KAG2851558.1"/>
    </source>
</evidence>
<protein>
    <submittedName>
        <fullName evidence="4">Uncharacterized protein</fullName>
    </submittedName>
</protein>
<keyword evidence="5" id="KW-1185">Reference proteome</keyword>
<dbReference type="EMBL" id="RCMI01000616">
    <property type="protein sequence ID" value="KAG2903586.1"/>
    <property type="molecule type" value="Genomic_DNA"/>
</dbReference>
<evidence type="ECO:0000313" key="5">
    <source>
        <dbReference type="Proteomes" id="UP000251314"/>
    </source>
</evidence>
<name>A0A329RJV5_9STRA</name>
<gene>
    <name evidence="4" type="ORF">PC110_g18936</name>
    <name evidence="1" type="ORF">PC113_g15815</name>
    <name evidence="2" type="ORF">PC115_g15278</name>
    <name evidence="3" type="ORF">PC118_g15713</name>
</gene>
<dbReference type="EMBL" id="MJFZ01000856">
    <property type="protein sequence ID" value="RAW24640.1"/>
    <property type="molecule type" value="Genomic_DNA"/>
</dbReference>
<evidence type="ECO:0000313" key="3">
    <source>
        <dbReference type="EMBL" id="KAG2972412.1"/>
    </source>
</evidence>
<organism evidence="4 5">
    <name type="scientific">Phytophthora cactorum</name>
    <dbReference type="NCBI Taxonomy" id="29920"/>
    <lineage>
        <taxon>Eukaryota</taxon>
        <taxon>Sar</taxon>
        <taxon>Stramenopiles</taxon>
        <taxon>Oomycota</taxon>
        <taxon>Peronosporomycetes</taxon>
        <taxon>Peronosporales</taxon>
        <taxon>Peronosporaceae</taxon>
        <taxon>Phytophthora</taxon>
    </lineage>
</organism>
<dbReference type="AlphaFoldDB" id="A0A329RJV5"/>
<dbReference type="EMBL" id="RCMG01000600">
    <property type="protein sequence ID" value="KAG2851558.1"/>
    <property type="molecule type" value="Genomic_DNA"/>
</dbReference>
<accession>A0A329RJV5</accession>
<proteinExistence type="predicted"/>
<dbReference type="Proteomes" id="UP000735874">
    <property type="component" value="Unassembled WGS sequence"/>
</dbReference>
<dbReference type="Proteomes" id="UP000697107">
    <property type="component" value="Unassembled WGS sequence"/>
</dbReference>